<dbReference type="Proteomes" id="UP000231586">
    <property type="component" value="Unassembled WGS sequence"/>
</dbReference>
<evidence type="ECO:0000256" key="8">
    <source>
        <dbReference type="ARBA" id="ARBA00023012"/>
    </source>
</evidence>
<protein>
    <recommendedName>
        <fullName evidence="2">histidine kinase</fullName>
        <ecNumber evidence="2">2.7.13.3</ecNumber>
    </recommendedName>
</protein>
<gene>
    <name evidence="12" type="ORF">CLV34_2481</name>
</gene>
<name>A0A2M8W6L1_9MICO</name>
<dbReference type="PANTHER" id="PTHR24421:SF10">
    <property type="entry name" value="NITRATE_NITRITE SENSOR PROTEIN NARQ"/>
    <property type="match status" value="1"/>
</dbReference>
<dbReference type="GO" id="GO:0005524">
    <property type="term" value="F:ATP binding"/>
    <property type="evidence" value="ECO:0007669"/>
    <property type="project" value="UniProtKB-KW"/>
</dbReference>
<dbReference type="EMBL" id="PGTZ01000010">
    <property type="protein sequence ID" value="PJI86563.1"/>
    <property type="molecule type" value="Genomic_DNA"/>
</dbReference>
<dbReference type="CDD" id="cd16917">
    <property type="entry name" value="HATPase_UhpB-NarQ-NarX-like"/>
    <property type="match status" value="1"/>
</dbReference>
<dbReference type="InterPro" id="IPR036890">
    <property type="entry name" value="HATPase_C_sf"/>
</dbReference>
<dbReference type="SUPFAM" id="SSF55874">
    <property type="entry name" value="ATPase domain of HSP90 chaperone/DNA topoisomerase II/histidine kinase"/>
    <property type="match status" value="1"/>
</dbReference>
<feature type="domain" description="Histidine kinase/HSP90-like ATPase" evidence="10">
    <location>
        <begin position="275"/>
        <end position="365"/>
    </location>
</feature>
<keyword evidence="5" id="KW-0547">Nucleotide-binding</keyword>
<sequence>MVGSTRPGARALVVLATVVLGVLVVGVRDQQGSLDHGLWVEVGAQVLAAVLLWWGPRRPGPVLVGCCALAVVSPTVAAGVASLLVGLLVPGASGVWWLVGGILAGPGLVAATAESWSDALPGRLGLAVLLAAWFVGRAAATRRAAAGARSVGRRAAAEHLVVSVRELERARLAREMHDLAAHRMSEVVLRANLLETRVPDTLAGDVVAIRDAARAALDELRQLLDVLRRDESDEHPEALGLGALEALVAESRSVGQPVTLEVVAARDAVPGPAERTAVRVVREALTNAARHAPGAATSVTVRDRAPATLEVVVHNGAPVREPVDLPTAHVGLTGLRERVALIGGTVDAGPSDDGGFEVRAELPRTRGRE</sequence>
<evidence type="ECO:0000256" key="2">
    <source>
        <dbReference type="ARBA" id="ARBA00012438"/>
    </source>
</evidence>
<feature type="transmembrane region" description="Helical" evidence="9">
    <location>
        <begin position="62"/>
        <end position="89"/>
    </location>
</feature>
<dbReference type="GO" id="GO:0016020">
    <property type="term" value="C:membrane"/>
    <property type="evidence" value="ECO:0007669"/>
    <property type="project" value="InterPro"/>
</dbReference>
<keyword evidence="13" id="KW-1185">Reference proteome</keyword>
<dbReference type="Pfam" id="PF02518">
    <property type="entry name" value="HATPase_c"/>
    <property type="match status" value="1"/>
</dbReference>
<dbReference type="InterPro" id="IPR011712">
    <property type="entry name" value="Sig_transdc_His_kin_sub3_dim/P"/>
</dbReference>
<keyword evidence="4" id="KW-0808">Transferase</keyword>
<keyword evidence="3" id="KW-0597">Phosphoprotein</keyword>
<proteinExistence type="predicted"/>
<comment type="caution">
    <text evidence="12">The sequence shown here is derived from an EMBL/GenBank/DDBJ whole genome shotgun (WGS) entry which is preliminary data.</text>
</comment>
<keyword evidence="8" id="KW-0902">Two-component regulatory system</keyword>
<dbReference type="PANTHER" id="PTHR24421">
    <property type="entry name" value="NITRATE/NITRITE SENSOR PROTEIN NARX-RELATED"/>
    <property type="match status" value="1"/>
</dbReference>
<dbReference type="InterPro" id="IPR050482">
    <property type="entry name" value="Sensor_HK_TwoCompSys"/>
</dbReference>
<evidence type="ECO:0000256" key="4">
    <source>
        <dbReference type="ARBA" id="ARBA00022679"/>
    </source>
</evidence>
<evidence type="ECO:0000259" key="11">
    <source>
        <dbReference type="Pfam" id="PF07730"/>
    </source>
</evidence>
<feature type="domain" description="Signal transduction histidine kinase subgroup 3 dimerisation and phosphoacceptor" evidence="11">
    <location>
        <begin position="168"/>
        <end position="230"/>
    </location>
</feature>
<comment type="catalytic activity">
    <reaction evidence="1">
        <text>ATP + protein L-histidine = ADP + protein N-phospho-L-histidine.</text>
        <dbReference type="EC" id="2.7.13.3"/>
    </reaction>
</comment>
<keyword evidence="9" id="KW-1133">Transmembrane helix</keyword>
<evidence type="ECO:0000256" key="9">
    <source>
        <dbReference type="SAM" id="Phobius"/>
    </source>
</evidence>
<evidence type="ECO:0000256" key="1">
    <source>
        <dbReference type="ARBA" id="ARBA00000085"/>
    </source>
</evidence>
<evidence type="ECO:0000259" key="10">
    <source>
        <dbReference type="Pfam" id="PF02518"/>
    </source>
</evidence>
<dbReference type="Gene3D" id="3.30.565.10">
    <property type="entry name" value="Histidine kinase-like ATPase, C-terminal domain"/>
    <property type="match status" value="1"/>
</dbReference>
<evidence type="ECO:0000313" key="13">
    <source>
        <dbReference type="Proteomes" id="UP000231586"/>
    </source>
</evidence>
<dbReference type="InterPro" id="IPR003594">
    <property type="entry name" value="HATPase_dom"/>
</dbReference>
<keyword evidence="7" id="KW-0067">ATP-binding</keyword>
<keyword evidence="6 12" id="KW-0418">Kinase</keyword>
<evidence type="ECO:0000256" key="5">
    <source>
        <dbReference type="ARBA" id="ARBA00022741"/>
    </source>
</evidence>
<feature type="transmembrane region" description="Helical" evidence="9">
    <location>
        <begin position="120"/>
        <end position="140"/>
    </location>
</feature>
<dbReference type="GO" id="GO:0000155">
    <property type="term" value="F:phosphorelay sensor kinase activity"/>
    <property type="evidence" value="ECO:0007669"/>
    <property type="project" value="InterPro"/>
</dbReference>
<dbReference type="GO" id="GO:0046983">
    <property type="term" value="F:protein dimerization activity"/>
    <property type="evidence" value="ECO:0007669"/>
    <property type="project" value="InterPro"/>
</dbReference>
<keyword evidence="9" id="KW-0812">Transmembrane</keyword>
<dbReference type="Pfam" id="PF07730">
    <property type="entry name" value="HisKA_3"/>
    <property type="match status" value="1"/>
</dbReference>
<evidence type="ECO:0000256" key="6">
    <source>
        <dbReference type="ARBA" id="ARBA00022777"/>
    </source>
</evidence>
<feature type="transmembrane region" description="Helical" evidence="9">
    <location>
        <begin position="95"/>
        <end position="113"/>
    </location>
</feature>
<evidence type="ECO:0000256" key="3">
    <source>
        <dbReference type="ARBA" id="ARBA00022553"/>
    </source>
</evidence>
<keyword evidence="9" id="KW-0472">Membrane</keyword>
<accession>A0A2M8W6L1</accession>
<dbReference type="Gene3D" id="1.20.5.1930">
    <property type="match status" value="1"/>
</dbReference>
<evidence type="ECO:0000313" key="12">
    <source>
        <dbReference type="EMBL" id="PJI86563.1"/>
    </source>
</evidence>
<evidence type="ECO:0000256" key="7">
    <source>
        <dbReference type="ARBA" id="ARBA00022840"/>
    </source>
</evidence>
<organism evidence="12 13">
    <name type="scientific">Luteimicrobium subarcticum</name>
    <dbReference type="NCBI Taxonomy" id="620910"/>
    <lineage>
        <taxon>Bacteria</taxon>
        <taxon>Bacillati</taxon>
        <taxon>Actinomycetota</taxon>
        <taxon>Actinomycetes</taxon>
        <taxon>Micrococcales</taxon>
        <taxon>Luteimicrobium</taxon>
    </lineage>
</organism>
<reference evidence="12 13" key="1">
    <citation type="submission" date="2017-11" db="EMBL/GenBank/DDBJ databases">
        <title>Genomic Encyclopedia of Archaeal and Bacterial Type Strains, Phase II (KMG-II): From Individual Species to Whole Genera.</title>
        <authorList>
            <person name="Goeker M."/>
        </authorList>
    </citation>
    <scope>NUCLEOTIDE SEQUENCE [LARGE SCALE GENOMIC DNA]</scope>
    <source>
        <strain evidence="12 13">DSM 22413</strain>
    </source>
</reference>
<dbReference type="EC" id="2.7.13.3" evidence="2"/>
<dbReference type="AlphaFoldDB" id="A0A2M8W6L1"/>
<feature type="transmembrane region" description="Helical" evidence="9">
    <location>
        <begin position="36"/>
        <end position="55"/>
    </location>
</feature>